<reference evidence="7" key="1">
    <citation type="journal article" date="2023" name="GigaByte">
        <title>Genome assembly of the bearded iris, Iris pallida Lam.</title>
        <authorList>
            <person name="Bruccoleri R.E."/>
            <person name="Oakeley E.J."/>
            <person name="Faust A.M.E."/>
            <person name="Altorfer M."/>
            <person name="Dessus-Babus S."/>
            <person name="Burckhardt D."/>
            <person name="Oertli M."/>
            <person name="Naumann U."/>
            <person name="Petersen F."/>
            <person name="Wong J."/>
        </authorList>
    </citation>
    <scope>NUCLEOTIDE SEQUENCE</scope>
    <source>
        <strain evidence="7">GSM-AAB239-AS_SAM_17_03QT</strain>
    </source>
</reference>
<feature type="transmembrane region" description="Helical" evidence="6">
    <location>
        <begin position="148"/>
        <end position="164"/>
    </location>
</feature>
<dbReference type="GO" id="GO:0042910">
    <property type="term" value="F:xenobiotic transmembrane transporter activity"/>
    <property type="evidence" value="ECO:0007669"/>
    <property type="project" value="InterPro"/>
</dbReference>
<dbReference type="Pfam" id="PF01554">
    <property type="entry name" value="MatE"/>
    <property type="match status" value="2"/>
</dbReference>
<dbReference type="GO" id="GO:1990961">
    <property type="term" value="P:xenobiotic detoxification by transmembrane export across the plasma membrane"/>
    <property type="evidence" value="ECO:0007669"/>
    <property type="project" value="InterPro"/>
</dbReference>
<gene>
    <name evidence="7" type="ORF">M6B38_395425</name>
</gene>
<dbReference type="GO" id="GO:0016020">
    <property type="term" value="C:membrane"/>
    <property type="evidence" value="ECO:0007669"/>
    <property type="project" value="UniProtKB-SubCell"/>
</dbReference>
<feature type="transmembrane region" description="Helical" evidence="6">
    <location>
        <begin position="370"/>
        <end position="390"/>
    </location>
</feature>
<comment type="caution">
    <text evidence="7">The sequence shown here is derived from an EMBL/GenBank/DDBJ whole genome shotgun (WGS) entry which is preliminary data.</text>
</comment>
<dbReference type="CDD" id="cd13132">
    <property type="entry name" value="MATE_eukaryotic"/>
    <property type="match status" value="1"/>
</dbReference>
<keyword evidence="4 6" id="KW-1133">Transmembrane helix</keyword>
<dbReference type="Proteomes" id="UP001140949">
    <property type="component" value="Unassembled WGS sequence"/>
</dbReference>
<dbReference type="EMBL" id="JANAVB010025198">
    <property type="protein sequence ID" value="KAJ6820795.1"/>
    <property type="molecule type" value="Genomic_DNA"/>
</dbReference>
<organism evidence="7 8">
    <name type="scientific">Iris pallida</name>
    <name type="common">Sweet iris</name>
    <dbReference type="NCBI Taxonomy" id="29817"/>
    <lineage>
        <taxon>Eukaryota</taxon>
        <taxon>Viridiplantae</taxon>
        <taxon>Streptophyta</taxon>
        <taxon>Embryophyta</taxon>
        <taxon>Tracheophyta</taxon>
        <taxon>Spermatophyta</taxon>
        <taxon>Magnoliopsida</taxon>
        <taxon>Liliopsida</taxon>
        <taxon>Asparagales</taxon>
        <taxon>Iridaceae</taxon>
        <taxon>Iridoideae</taxon>
        <taxon>Irideae</taxon>
        <taxon>Iris</taxon>
    </lineage>
</organism>
<evidence type="ECO:0000313" key="8">
    <source>
        <dbReference type="Proteomes" id="UP001140949"/>
    </source>
</evidence>
<evidence type="ECO:0000256" key="5">
    <source>
        <dbReference type="ARBA" id="ARBA00023136"/>
    </source>
</evidence>
<feature type="transmembrane region" description="Helical" evidence="6">
    <location>
        <begin position="288"/>
        <end position="308"/>
    </location>
</feature>
<sequence length="479" mass="52444">MRQLYVRESRAEQSRSRMEKGMVLDEVKKQVRLAWPMILANMLQYLMQVMSLMFVGHVGELSLSGASMATSFANVTGFSLLMGMGGALDTLCGQAFGAKQYHMLGIHMQRAMITFALTCIPLGILWLFTGKILMTLFHQDHQISTEAGSYIRWLIPALFAYGMLQCHIRFLRSQKIVLLLMLSSGITTLLHILVCWVLVFKSGLGSRGAAVAISVSYSINTLLLAAFIRLCSACKATWTGFSREALHDIVNFVSIAIPSASMVCLEFWSFEVLVILCGLLPNPKLQTAVMSICLNTAAVVFTIPLGLGASISTRVSNELGAGSPQAARLSIYIAVSMAILEGLTVGSIMVCVRGIWGRAYSNEREVVRHVAAMMPLLALSHLIDGIQCVLSGIARGCGWQKVCAYVNLASYYIVGIPTSVILAFVLHIGAKGLWVGIICALFIQDLFLVFITLRADWEKEVQKIRDQVYRSTIPIDAAA</sequence>
<feature type="transmembrane region" description="Helical" evidence="6">
    <location>
        <begin position="249"/>
        <end position="268"/>
    </location>
</feature>
<evidence type="ECO:0000256" key="6">
    <source>
        <dbReference type="RuleBase" id="RU004914"/>
    </source>
</evidence>
<comment type="subcellular location">
    <subcellularLocation>
        <location evidence="1">Membrane</location>
        <topology evidence="1">Multi-pass membrane protein</topology>
    </subcellularLocation>
</comment>
<feature type="transmembrane region" description="Helical" evidence="6">
    <location>
        <begin position="402"/>
        <end position="426"/>
    </location>
</feature>
<evidence type="ECO:0000256" key="3">
    <source>
        <dbReference type="ARBA" id="ARBA00022692"/>
    </source>
</evidence>
<keyword evidence="5 6" id="KW-0472">Membrane</keyword>
<dbReference type="AlphaFoldDB" id="A0AAX6FXJ2"/>
<feature type="transmembrane region" description="Helical" evidence="6">
    <location>
        <begin position="176"/>
        <end position="199"/>
    </location>
</feature>
<keyword evidence="3 6" id="KW-0812">Transmembrane</keyword>
<evidence type="ECO:0000256" key="1">
    <source>
        <dbReference type="ARBA" id="ARBA00004141"/>
    </source>
</evidence>
<comment type="similarity">
    <text evidence="2 6">Belongs to the multi antimicrobial extrusion (MATE) (TC 2.A.66.1) family.</text>
</comment>
<dbReference type="GO" id="GO:0015297">
    <property type="term" value="F:antiporter activity"/>
    <property type="evidence" value="ECO:0007669"/>
    <property type="project" value="InterPro"/>
</dbReference>
<name>A0AAX6FXJ2_IRIPA</name>
<accession>A0AAX6FXJ2</accession>
<dbReference type="InterPro" id="IPR045069">
    <property type="entry name" value="MATE_euk"/>
</dbReference>
<evidence type="ECO:0000256" key="4">
    <source>
        <dbReference type="ARBA" id="ARBA00022989"/>
    </source>
</evidence>
<reference evidence="7" key="2">
    <citation type="submission" date="2023-04" db="EMBL/GenBank/DDBJ databases">
        <authorList>
            <person name="Bruccoleri R.E."/>
            <person name="Oakeley E.J."/>
            <person name="Faust A.-M."/>
            <person name="Dessus-Babus S."/>
            <person name="Altorfer M."/>
            <person name="Burckhardt D."/>
            <person name="Oertli M."/>
            <person name="Naumann U."/>
            <person name="Petersen F."/>
            <person name="Wong J."/>
        </authorList>
    </citation>
    <scope>NUCLEOTIDE SEQUENCE</scope>
    <source>
        <strain evidence="7">GSM-AAB239-AS_SAM_17_03QT</strain>
        <tissue evidence="7">Leaf</tissue>
    </source>
</reference>
<feature type="transmembrane region" description="Helical" evidence="6">
    <location>
        <begin position="432"/>
        <end position="453"/>
    </location>
</feature>
<feature type="transmembrane region" description="Helical" evidence="6">
    <location>
        <begin position="329"/>
        <end position="350"/>
    </location>
</feature>
<keyword evidence="8" id="KW-1185">Reference proteome</keyword>
<protein>
    <recommendedName>
        <fullName evidence="6">Protein DETOXIFICATION</fullName>
    </recommendedName>
    <alternativeName>
        <fullName evidence="6">Multidrug and toxic compound extrusion protein</fullName>
    </alternativeName>
</protein>
<feature type="transmembrane region" description="Helical" evidence="6">
    <location>
        <begin position="38"/>
        <end position="58"/>
    </location>
</feature>
<feature type="transmembrane region" description="Helical" evidence="6">
    <location>
        <begin position="78"/>
        <end position="98"/>
    </location>
</feature>
<dbReference type="InterPro" id="IPR002528">
    <property type="entry name" value="MATE_fam"/>
</dbReference>
<dbReference type="NCBIfam" id="TIGR00797">
    <property type="entry name" value="matE"/>
    <property type="match status" value="1"/>
</dbReference>
<evidence type="ECO:0000313" key="7">
    <source>
        <dbReference type="EMBL" id="KAJ6820795.1"/>
    </source>
</evidence>
<feature type="transmembrane region" description="Helical" evidence="6">
    <location>
        <begin position="110"/>
        <end position="128"/>
    </location>
</feature>
<feature type="transmembrane region" description="Helical" evidence="6">
    <location>
        <begin position="205"/>
        <end position="228"/>
    </location>
</feature>
<dbReference type="PANTHER" id="PTHR11206">
    <property type="entry name" value="MULTIDRUG RESISTANCE PROTEIN"/>
    <property type="match status" value="1"/>
</dbReference>
<proteinExistence type="inferred from homology"/>
<evidence type="ECO:0000256" key="2">
    <source>
        <dbReference type="ARBA" id="ARBA00010199"/>
    </source>
</evidence>